<evidence type="ECO:0000256" key="2">
    <source>
        <dbReference type="SAM" id="Phobius"/>
    </source>
</evidence>
<sequence>MSICEGSEGEGVSRLLDSNRGYRYCFPEPWVTDPGLLSGLEPLIPLVGAIDPPCLLRGGGGEGIFRTWCFPIFILTLINLLTLLLSKILIILPYFVTAKNSSGTIWVVISLLITKLYFNCHVDSLISNISPSLGLTKYTTSSATSLDSLFKSRLEYCSAPSTSCQRRFQHHAKGAFNIMPKAPSTSCQRRLQLYAKGAFNIMPKAPSTSCQRRLQLYAKGAFNIMPKAPSTSCQRRLQHHAKGAFNFMPKAPSTSCQRRLQHHVKGAFNFMPKAPSTSCYRPGSLHGADESSIPRDSLSLEPSNVASCVSKGKSEHSPEPATRQLANVSTCMFAYLIKEVTEQSPLQQARVLVSAVAGRKYGCQPIRYCAGIPVSWALKELSRLVIGRTCAVRLLASHTVEPGSIPSQAAPDFRLWESCRMMPLVGGFSRYVERFPPPMHSCAAPCPMHCLNLWYPLYLCRAYFSEPVYSVVCVPWYHWQPLIDESQIRCLAAGTLKTTPADSLLSTVPTINIFQAQPTLDHGHGEWTDRQPQPLAITSSWRRRGGGGGGRQPGRGRGKDDIRCPEYKWCLVLQSIRGRSGAWDAGFMGSPALKLGHHLKSQSYAQHDEDTARLARALRLEAIAHLMHVSL</sequence>
<evidence type="ECO:0000313" key="4">
    <source>
        <dbReference type="Proteomes" id="UP001159363"/>
    </source>
</evidence>
<keyword evidence="2" id="KW-1133">Transmembrane helix</keyword>
<protein>
    <submittedName>
        <fullName evidence="3">Uncharacterized protein</fullName>
    </submittedName>
</protein>
<evidence type="ECO:0000256" key="1">
    <source>
        <dbReference type="SAM" id="MobiDB-lite"/>
    </source>
</evidence>
<name>A0ABQ9GX69_9NEOP</name>
<accession>A0ABQ9GX69</accession>
<feature type="transmembrane region" description="Helical" evidence="2">
    <location>
        <begin position="103"/>
        <end position="118"/>
    </location>
</feature>
<feature type="compositionally biased region" description="Gly residues" evidence="1">
    <location>
        <begin position="546"/>
        <end position="555"/>
    </location>
</feature>
<keyword evidence="2" id="KW-0812">Transmembrane</keyword>
<reference evidence="3 4" key="1">
    <citation type="submission" date="2023-02" db="EMBL/GenBank/DDBJ databases">
        <title>LHISI_Scaffold_Assembly.</title>
        <authorList>
            <person name="Stuart O.P."/>
            <person name="Cleave R."/>
            <person name="Magrath M.J.L."/>
            <person name="Mikheyev A.S."/>
        </authorList>
    </citation>
    <scope>NUCLEOTIDE SEQUENCE [LARGE SCALE GENOMIC DNA]</scope>
    <source>
        <strain evidence="3">Daus_M_001</strain>
        <tissue evidence="3">Leg muscle</tissue>
    </source>
</reference>
<feature type="region of interest" description="Disordered" evidence="1">
    <location>
        <begin position="539"/>
        <end position="560"/>
    </location>
</feature>
<dbReference type="EMBL" id="JARBHB010000008">
    <property type="protein sequence ID" value="KAJ8876630.1"/>
    <property type="molecule type" value="Genomic_DNA"/>
</dbReference>
<feature type="transmembrane region" description="Helical" evidence="2">
    <location>
        <begin position="72"/>
        <end position="96"/>
    </location>
</feature>
<keyword evidence="4" id="KW-1185">Reference proteome</keyword>
<gene>
    <name evidence="3" type="ORF">PR048_021075</name>
</gene>
<proteinExistence type="predicted"/>
<evidence type="ECO:0000313" key="3">
    <source>
        <dbReference type="EMBL" id="KAJ8876630.1"/>
    </source>
</evidence>
<comment type="caution">
    <text evidence="3">The sequence shown here is derived from an EMBL/GenBank/DDBJ whole genome shotgun (WGS) entry which is preliminary data.</text>
</comment>
<keyword evidence="2" id="KW-0472">Membrane</keyword>
<dbReference type="Proteomes" id="UP001159363">
    <property type="component" value="Chromosome 7"/>
</dbReference>
<organism evidence="3 4">
    <name type="scientific">Dryococelus australis</name>
    <dbReference type="NCBI Taxonomy" id="614101"/>
    <lineage>
        <taxon>Eukaryota</taxon>
        <taxon>Metazoa</taxon>
        <taxon>Ecdysozoa</taxon>
        <taxon>Arthropoda</taxon>
        <taxon>Hexapoda</taxon>
        <taxon>Insecta</taxon>
        <taxon>Pterygota</taxon>
        <taxon>Neoptera</taxon>
        <taxon>Polyneoptera</taxon>
        <taxon>Phasmatodea</taxon>
        <taxon>Verophasmatodea</taxon>
        <taxon>Anareolatae</taxon>
        <taxon>Phasmatidae</taxon>
        <taxon>Eurycanthinae</taxon>
        <taxon>Dryococelus</taxon>
    </lineage>
</organism>